<proteinExistence type="predicted"/>
<evidence type="ECO:0000313" key="1">
    <source>
        <dbReference type="EMBL" id="KAH6948325.1"/>
    </source>
</evidence>
<evidence type="ECO:0000313" key="2">
    <source>
        <dbReference type="Proteomes" id="UP000821845"/>
    </source>
</evidence>
<dbReference type="EMBL" id="CM023481">
    <property type="protein sequence ID" value="KAH6948325.1"/>
    <property type="molecule type" value="Genomic_DNA"/>
</dbReference>
<protein>
    <submittedName>
        <fullName evidence="1">Uncharacterized protein</fullName>
    </submittedName>
</protein>
<sequence>MAALFFTASVMRSGVMLREVFPCSPFRCRARIAMLRVAARSLSSSLGQRGLRREMCVITMHACAFDRTARVAPLVFQVNVTHHPDGGRCPLTTGCVRLPDGSAAQPLV</sequence>
<organism evidence="1 2">
    <name type="scientific">Hyalomma asiaticum</name>
    <name type="common">Tick</name>
    <dbReference type="NCBI Taxonomy" id="266040"/>
    <lineage>
        <taxon>Eukaryota</taxon>
        <taxon>Metazoa</taxon>
        <taxon>Ecdysozoa</taxon>
        <taxon>Arthropoda</taxon>
        <taxon>Chelicerata</taxon>
        <taxon>Arachnida</taxon>
        <taxon>Acari</taxon>
        <taxon>Parasitiformes</taxon>
        <taxon>Ixodida</taxon>
        <taxon>Ixodoidea</taxon>
        <taxon>Ixodidae</taxon>
        <taxon>Hyalomminae</taxon>
        <taxon>Hyalomma</taxon>
    </lineage>
</organism>
<name>A0ACB7TN35_HYAAI</name>
<accession>A0ACB7TN35</accession>
<gene>
    <name evidence="1" type="ORF">HPB50_023436</name>
</gene>
<comment type="caution">
    <text evidence="1">The sequence shown here is derived from an EMBL/GenBank/DDBJ whole genome shotgun (WGS) entry which is preliminary data.</text>
</comment>
<dbReference type="Proteomes" id="UP000821845">
    <property type="component" value="Chromosome 1"/>
</dbReference>
<reference evidence="1" key="1">
    <citation type="submission" date="2020-05" db="EMBL/GenBank/DDBJ databases">
        <title>Large-scale comparative analyses of tick genomes elucidate their genetic diversity and vector capacities.</title>
        <authorList>
            <person name="Jia N."/>
            <person name="Wang J."/>
            <person name="Shi W."/>
            <person name="Du L."/>
            <person name="Sun Y."/>
            <person name="Zhan W."/>
            <person name="Jiang J."/>
            <person name="Wang Q."/>
            <person name="Zhang B."/>
            <person name="Ji P."/>
            <person name="Sakyi L.B."/>
            <person name="Cui X."/>
            <person name="Yuan T."/>
            <person name="Jiang B."/>
            <person name="Yang W."/>
            <person name="Lam T.T.-Y."/>
            <person name="Chang Q."/>
            <person name="Ding S."/>
            <person name="Wang X."/>
            <person name="Zhu J."/>
            <person name="Ruan X."/>
            <person name="Zhao L."/>
            <person name="Wei J."/>
            <person name="Que T."/>
            <person name="Du C."/>
            <person name="Cheng J."/>
            <person name="Dai P."/>
            <person name="Han X."/>
            <person name="Huang E."/>
            <person name="Gao Y."/>
            <person name="Liu J."/>
            <person name="Shao H."/>
            <person name="Ye R."/>
            <person name="Li L."/>
            <person name="Wei W."/>
            <person name="Wang X."/>
            <person name="Wang C."/>
            <person name="Yang T."/>
            <person name="Huo Q."/>
            <person name="Li W."/>
            <person name="Guo W."/>
            <person name="Chen H."/>
            <person name="Zhou L."/>
            <person name="Ni X."/>
            <person name="Tian J."/>
            <person name="Zhou Y."/>
            <person name="Sheng Y."/>
            <person name="Liu T."/>
            <person name="Pan Y."/>
            <person name="Xia L."/>
            <person name="Li J."/>
            <person name="Zhao F."/>
            <person name="Cao W."/>
        </authorList>
    </citation>
    <scope>NUCLEOTIDE SEQUENCE</scope>
    <source>
        <strain evidence="1">Hyas-2018</strain>
    </source>
</reference>
<keyword evidence="2" id="KW-1185">Reference proteome</keyword>